<dbReference type="Pfam" id="PF01490">
    <property type="entry name" value="Aa_trans"/>
    <property type="match status" value="1"/>
</dbReference>
<evidence type="ECO:0000256" key="5">
    <source>
        <dbReference type="ARBA" id="ARBA00023136"/>
    </source>
</evidence>
<evidence type="ECO:0000313" key="8">
    <source>
        <dbReference type="EMBL" id="EFJ38120.1"/>
    </source>
</evidence>
<feature type="transmembrane region" description="Helical" evidence="6">
    <location>
        <begin position="7"/>
        <end position="27"/>
    </location>
</feature>
<feature type="non-terminal residue" evidence="8">
    <location>
        <position position="1"/>
    </location>
</feature>
<feature type="transmembrane region" description="Helical" evidence="6">
    <location>
        <begin position="89"/>
        <end position="108"/>
    </location>
</feature>
<keyword evidence="3" id="KW-0813">Transport</keyword>
<feature type="transmembrane region" description="Helical" evidence="6">
    <location>
        <begin position="288"/>
        <end position="305"/>
    </location>
</feature>
<evidence type="ECO:0000313" key="9">
    <source>
        <dbReference type="Proteomes" id="UP000001514"/>
    </source>
</evidence>
<proteinExistence type="predicted"/>
<dbReference type="AlphaFoldDB" id="D8QNK7"/>
<dbReference type="GO" id="GO:0016020">
    <property type="term" value="C:membrane"/>
    <property type="evidence" value="ECO:0000318"/>
    <property type="project" value="GO_Central"/>
</dbReference>
<gene>
    <name evidence="8" type="ORF">SELMODRAFT_63996</name>
</gene>
<dbReference type="HOGENOM" id="CLU_034419_2_0_1"/>
<feature type="domain" description="Amino acid transporter transmembrane" evidence="7">
    <location>
        <begin position="6"/>
        <end position="403"/>
    </location>
</feature>
<feature type="transmembrane region" description="Helical" evidence="6">
    <location>
        <begin position="352"/>
        <end position="374"/>
    </location>
</feature>
<dbReference type="FunCoup" id="D8QNK7">
    <property type="interactions" value="1520"/>
</dbReference>
<dbReference type="KEGG" id="smo:SELMODRAFT_63996"/>
<dbReference type="GO" id="GO:0015179">
    <property type="term" value="F:L-amino acid transmembrane transporter activity"/>
    <property type="evidence" value="ECO:0000318"/>
    <property type="project" value="GO_Central"/>
</dbReference>
<accession>D8QNK7</accession>
<dbReference type="GO" id="GO:0031090">
    <property type="term" value="C:organelle membrane"/>
    <property type="evidence" value="ECO:0007669"/>
    <property type="project" value="UniProtKB-ARBA"/>
</dbReference>
<keyword evidence="4 6" id="KW-1133">Transmembrane helix</keyword>
<organism evidence="9">
    <name type="scientific">Selaginella moellendorffii</name>
    <name type="common">Spikemoss</name>
    <dbReference type="NCBI Taxonomy" id="88036"/>
    <lineage>
        <taxon>Eukaryota</taxon>
        <taxon>Viridiplantae</taxon>
        <taxon>Streptophyta</taxon>
        <taxon>Embryophyta</taxon>
        <taxon>Tracheophyta</taxon>
        <taxon>Lycopodiopsida</taxon>
        <taxon>Selaginellales</taxon>
        <taxon>Selaginellaceae</taxon>
        <taxon>Selaginella</taxon>
    </lineage>
</organism>
<evidence type="ECO:0000259" key="7">
    <source>
        <dbReference type="Pfam" id="PF01490"/>
    </source>
</evidence>
<keyword evidence="9" id="KW-1185">Reference proteome</keyword>
<reference evidence="8 9" key="1">
    <citation type="journal article" date="2011" name="Science">
        <title>The Selaginella genome identifies genetic changes associated with the evolution of vascular plants.</title>
        <authorList>
            <person name="Banks J.A."/>
            <person name="Nishiyama T."/>
            <person name="Hasebe M."/>
            <person name="Bowman J.L."/>
            <person name="Gribskov M."/>
            <person name="dePamphilis C."/>
            <person name="Albert V.A."/>
            <person name="Aono N."/>
            <person name="Aoyama T."/>
            <person name="Ambrose B.A."/>
            <person name="Ashton N.W."/>
            <person name="Axtell M.J."/>
            <person name="Barker E."/>
            <person name="Barker M.S."/>
            <person name="Bennetzen J.L."/>
            <person name="Bonawitz N.D."/>
            <person name="Chapple C."/>
            <person name="Cheng C."/>
            <person name="Correa L.G."/>
            <person name="Dacre M."/>
            <person name="DeBarry J."/>
            <person name="Dreyer I."/>
            <person name="Elias M."/>
            <person name="Engstrom E.M."/>
            <person name="Estelle M."/>
            <person name="Feng L."/>
            <person name="Finet C."/>
            <person name="Floyd S.K."/>
            <person name="Frommer W.B."/>
            <person name="Fujita T."/>
            <person name="Gramzow L."/>
            <person name="Gutensohn M."/>
            <person name="Harholt J."/>
            <person name="Hattori M."/>
            <person name="Heyl A."/>
            <person name="Hirai T."/>
            <person name="Hiwatashi Y."/>
            <person name="Ishikawa M."/>
            <person name="Iwata M."/>
            <person name="Karol K.G."/>
            <person name="Koehler B."/>
            <person name="Kolukisaoglu U."/>
            <person name="Kubo M."/>
            <person name="Kurata T."/>
            <person name="Lalonde S."/>
            <person name="Li K."/>
            <person name="Li Y."/>
            <person name="Litt A."/>
            <person name="Lyons E."/>
            <person name="Manning G."/>
            <person name="Maruyama T."/>
            <person name="Michael T.P."/>
            <person name="Mikami K."/>
            <person name="Miyazaki S."/>
            <person name="Morinaga S."/>
            <person name="Murata T."/>
            <person name="Mueller-Roeber B."/>
            <person name="Nelson D.R."/>
            <person name="Obara M."/>
            <person name="Oguri Y."/>
            <person name="Olmstead R.G."/>
            <person name="Onodera N."/>
            <person name="Petersen B.L."/>
            <person name="Pils B."/>
            <person name="Prigge M."/>
            <person name="Rensing S.A."/>
            <person name="Riano-Pachon D.M."/>
            <person name="Roberts A.W."/>
            <person name="Sato Y."/>
            <person name="Scheller H.V."/>
            <person name="Schulz B."/>
            <person name="Schulz C."/>
            <person name="Shakirov E.V."/>
            <person name="Shibagaki N."/>
            <person name="Shinohara N."/>
            <person name="Shippen D.E."/>
            <person name="Soerensen I."/>
            <person name="Sotooka R."/>
            <person name="Sugimoto N."/>
            <person name="Sugita M."/>
            <person name="Sumikawa N."/>
            <person name="Tanurdzic M."/>
            <person name="Theissen G."/>
            <person name="Ulvskov P."/>
            <person name="Wakazuki S."/>
            <person name="Weng J.K."/>
            <person name="Willats W.W."/>
            <person name="Wipf D."/>
            <person name="Wolf P.G."/>
            <person name="Yang L."/>
            <person name="Zimmer A.D."/>
            <person name="Zhu Q."/>
            <person name="Mitros T."/>
            <person name="Hellsten U."/>
            <person name="Loque D."/>
            <person name="Otillar R."/>
            <person name="Salamov A."/>
            <person name="Schmutz J."/>
            <person name="Shapiro H."/>
            <person name="Lindquist E."/>
            <person name="Lucas S."/>
            <person name="Rokhsar D."/>
            <person name="Grigoriev I.V."/>
        </authorList>
    </citation>
    <scope>NUCLEOTIDE SEQUENCE [LARGE SCALE GENOMIC DNA]</scope>
</reference>
<name>D8QNK7_SELML</name>
<evidence type="ECO:0000256" key="6">
    <source>
        <dbReference type="SAM" id="Phobius"/>
    </source>
</evidence>
<dbReference type="Proteomes" id="UP000001514">
    <property type="component" value="Unassembled WGS sequence"/>
</dbReference>
<dbReference type="PANTHER" id="PTHR22950">
    <property type="entry name" value="AMINO ACID TRANSPORTER"/>
    <property type="match status" value="1"/>
</dbReference>
<feature type="transmembrane region" description="Helical" evidence="6">
    <location>
        <begin position="198"/>
        <end position="217"/>
    </location>
</feature>
<dbReference type="Gramene" id="EFJ38120">
    <property type="protein sequence ID" value="EFJ38120"/>
    <property type="gene ID" value="SELMODRAFT_63996"/>
</dbReference>
<dbReference type="OMA" id="FLFFGSQ"/>
<keyword evidence="3" id="KW-0029">Amino-acid transport</keyword>
<dbReference type="PANTHER" id="PTHR22950:SF515">
    <property type="entry name" value="AMINO ACID TRANSPORTER AVT6E"/>
    <property type="match status" value="1"/>
</dbReference>
<evidence type="ECO:0000256" key="3">
    <source>
        <dbReference type="ARBA" id="ARBA00022970"/>
    </source>
</evidence>
<dbReference type="STRING" id="88036.D8QNK7"/>
<feature type="transmembrane region" description="Helical" evidence="6">
    <location>
        <begin position="33"/>
        <end position="58"/>
    </location>
</feature>
<comment type="subcellular location">
    <subcellularLocation>
        <location evidence="1">Membrane</location>
        <topology evidence="1">Multi-pass membrane protein</topology>
    </subcellularLocation>
</comment>
<feature type="transmembrane region" description="Helical" evidence="6">
    <location>
        <begin position="128"/>
        <end position="145"/>
    </location>
</feature>
<feature type="transmembrane region" description="Helical" evidence="6">
    <location>
        <begin position="326"/>
        <end position="346"/>
    </location>
</feature>
<dbReference type="OrthoDB" id="28208at2759"/>
<evidence type="ECO:0000256" key="4">
    <source>
        <dbReference type="ARBA" id="ARBA00022989"/>
    </source>
</evidence>
<sequence>SSSSGSGVAGAVFNLATSIIGAGIMALPATMRVLGVPLGVAMILAMGVLSEISLEIVVRFSTQLKAWSYGEMVGAACGRAGKLVSQVCIIVNNSGILIVYLIIIGDVLSGSSSGSSHHPGLLKSLDRRLVLLATMLLVLAPLSSLKRIDSLRFSSAASVALAVVFVILSSGVAVVKGIQGKLTTPRSLPSLASRKSVLELLTVVPIMTNAFICHFNIQPIYCELKNRSAARMNKVGRISTLLCMSVYIATALSGYLLFGESTASDILSNFDHDLGIADSTLINDVIRIGYVLHLMLVFPVIHFSLRQNVDAILFPDPKQQLADSTVRFWALTASLLAIVFVGSAFIPNIWIAFQFTGATAGLSLGFMFPALVALRLSKAREKGLECLAWTMLVLAGVASFLGLTTNIYNV</sequence>
<feature type="transmembrane region" description="Helical" evidence="6">
    <location>
        <begin position="238"/>
        <end position="258"/>
    </location>
</feature>
<dbReference type="InParanoid" id="D8QNK7"/>
<feature type="non-terminal residue" evidence="8">
    <location>
        <position position="410"/>
    </location>
</feature>
<feature type="transmembrane region" description="Helical" evidence="6">
    <location>
        <begin position="386"/>
        <end position="408"/>
    </location>
</feature>
<dbReference type="EMBL" id="GL377565">
    <property type="protein sequence ID" value="EFJ38120.1"/>
    <property type="molecule type" value="Genomic_DNA"/>
</dbReference>
<feature type="transmembrane region" description="Helical" evidence="6">
    <location>
        <begin position="157"/>
        <end position="178"/>
    </location>
</feature>
<keyword evidence="2 6" id="KW-0812">Transmembrane</keyword>
<keyword evidence="5 6" id="KW-0472">Membrane</keyword>
<dbReference type="InterPro" id="IPR013057">
    <property type="entry name" value="AA_transpt_TM"/>
</dbReference>
<protein>
    <recommendedName>
        <fullName evidence="7">Amino acid transporter transmembrane domain-containing protein</fullName>
    </recommendedName>
</protein>
<evidence type="ECO:0000256" key="1">
    <source>
        <dbReference type="ARBA" id="ARBA00004141"/>
    </source>
</evidence>
<evidence type="ECO:0000256" key="2">
    <source>
        <dbReference type="ARBA" id="ARBA00022692"/>
    </source>
</evidence>
<dbReference type="GO" id="GO:0003333">
    <property type="term" value="P:amino acid transmembrane transport"/>
    <property type="evidence" value="ECO:0000318"/>
    <property type="project" value="GO_Central"/>
</dbReference>
<dbReference type="eggNOG" id="KOG1305">
    <property type="taxonomic scope" value="Eukaryota"/>
</dbReference>